<dbReference type="GO" id="GO:0005634">
    <property type="term" value="C:nucleus"/>
    <property type="evidence" value="ECO:0007669"/>
    <property type="project" value="TreeGrafter"/>
</dbReference>
<reference evidence="3 4" key="1">
    <citation type="submission" date="2020-10" db="EMBL/GenBank/DDBJ databases">
        <title>Plant Genome Project.</title>
        <authorList>
            <person name="Zhang R.-G."/>
        </authorList>
    </citation>
    <scope>NUCLEOTIDE SEQUENCE [LARGE SCALE GENOMIC DNA]</scope>
    <source>
        <strain evidence="3">FAFU-HL-1</strain>
        <tissue evidence="3">Leaf</tissue>
    </source>
</reference>
<proteinExistence type="predicted"/>
<dbReference type="PANTHER" id="PTHR47701">
    <property type="entry name" value="PROTEIN MODIFIER OF SNC1 11"/>
    <property type="match status" value="1"/>
</dbReference>
<dbReference type="Proteomes" id="UP000657918">
    <property type="component" value="Chromosome 16"/>
</dbReference>
<feature type="compositionally biased region" description="Low complexity" evidence="1">
    <location>
        <begin position="98"/>
        <end position="109"/>
    </location>
</feature>
<dbReference type="Pfam" id="PF18592">
    <property type="entry name" value="Tho1_MOS11_C"/>
    <property type="match status" value="2"/>
</dbReference>
<feature type="compositionally biased region" description="Polar residues" evidence="1">
    <location>
        <begin position="1"/>
        <end position="10"/>
    </location>
</feature>
<organism evidence="3 4">
    <name type="scientific">Salix dunnii</name>
    <dbReference type="NCBI Taxonomy" id="1413687"/>
    <lineage>
        <taxon>Eukaryota</taxon>
        <taxon>Viridiplantae</taxon>
        <taxon>Streptophyta</taxon>
        <taxon>Embryophyta</taxon>
        <taxon>Tracheophyta</taxon>
        <taxon>Spermatophyta</taxon>
        <taxon>Magnoliopsida</taxon>
        <taxon>eudicotyledons</taxon>
        <taxon>Gunneridae</taxon>
        <taxon>Pentapetalae</taxon>
        <taxon>rosids</taxon>
        <taxon>fabids</taxon>
        <taxon>Malpighiales</taxon>
        <taxon>Salicaceae</taxon>
        <taxon>Saliceae</taxon>
        <taxon>Salix</taxon>
    </lineage>
</organism>
<evidence type="ECO:0000313" key="4">
    <source>
        <dbReference type="Proteomes" id="UP000657918"/>
    </source>
</evidence>
<sequence length="234" mass="25699">MTTETANHSTAAAEDNPSKTLDTAVPDSTKTDQGEGSTDTASFTVDLAIEGPKKDTENSKSTAPVTDIEKKIRRAERFGITVQLSEQEKRNTRAERFGTGTSTGSTAKGSESDSVKKSEELKRKARAERFGIPVPPAPSDEETKKKVRLERFAPAAKTNAQEEDKRKARALRFSQSSSGSLSINGKGDLEPLLRVRLVEGLEEISHLLALRHMPMDCYLAVTEAYNQSKQTWDR</sequence>
<dbReference type="InterPro" id="IPR040746">
    <property type="entry name" value="THO1_MOS11_C"/>
</dbReference>
<feature type="compositionally biased region" description="Basic and acidic residues" evidence="1">
    <location>
        <begin position="110"/>
        <end position="122"/>
    </location>
</feature>
<feature type="compositionally biased region" description="Basic and acidic residues" evidence="1">
    <location>
        <begin position="86"/>
        <end position="96"/>
    </location>
</feature>
<evidence type="ECO:0000256" key="1">
    <source>
        <dbReference type="SAM" id="MobiDB-lite"/>
    </source>
</evidence>
<feature type="region of interest" description="Disordered" evidence="1">
    <location>
        <begin position="1"/>
        <end position="181"/>
    </location>
</feature>
<gene>
    <name evidence="3" type="ORF">SADUNF_Sadunf16G0075100</name>
</gene>
<comment type="caution">
    <text evidence="3">The sequence shown here is derived from an EMBL/GenBank/DDBJ whole genome shotgun (WGS) entry which is preliminary data.</text>
</comment>
<feature type="domain" description="THO1-MOS11 C-terminal" evidence="2">
    <location>
        <begin position="122"/>
        <end position="152"/>
    </location>
</feature>
<protein>
    <recommendedName>
        <fullName evidence="2">THO1-MOS11 C-terminal domain-containing protein</fullName>
    </recommendedName>
</protein>
<dbReference type="EMBL" id="JADGMS010000016">
    <property type="protein sequence ID" value="KAF9664984.1"/>
    <property type="molecule type" value="Genomic_DNA"/>
</dbReference>
<dbReference type="AlphaFoldDB" id="A0A835MII1"/>
<feature type="domain" description="THO1-MOS11 C-terminal" evidence="2">
    <location>
        <begin position="62"/>
        <end position="98"/>
    </location>
</feature>
<keyword evidence="4" id="KW-1185">Reference proteome</keyword>
<dbReference type="OrthoDB" id="5837849at2759"/>
<evidence type="ECO:0000313" key="3">
    <source>
        <dbReference type="EMBL" id="KAF9664984.1"/>
    </source>
</evidence>
<evidence type="ECO:0000259" key="2">
    <source>
        <dbReference type="Pfam" id="PF18592"/>
    </source>
</evidence>
<dbReference type="InterPro" id="IPR044209">
    <property type="entry name" value="MOS11"/>
</dbReference>
<dbReference type="PANTHER" id="PTHR47701:SF2">
    <property type="entry name" value="PROTEIN MODIFIER OF SNC1 11"/>
    <property type="match status" value="1"/>
</dbReference>
<name>A0A835MII1_9ROSI</name>
<accession>A0A835MII1</accession>
<dbReference type="GO" id="GO:0016973">
    <property type="term" value="P:poly(A)+ mRNA export from nucleus"/>
    <property type="evidence" value="ECO:0007669"/>
    <property type="project" value="InterPro"/>
</dbReference>
<feature type="compositionally biased region" description="Polar residues" evidence="1">
    <location>
        <begin position="34"/>
        <end position="43"/>
    </location>
</feature>